<keyword evidence="3" id="KW-1185">Reference proteome</keyword>
<gene>
    <name evidence="2" type="ORF">PHYSODRAFT_247089</name>
</gene>
<sequence length="514" mass="57135">MSEVGEGEGSAEHRTVQEEVARLEAERLRKTGEATGRAYVKDEPEEVPTHSPSGFVPVYTETERRLLNPPMYGWCVGARPGAYGGWGTVVKTEPKVKQQVKVEPSKTVARAKTPAPGAAPAAKKSSTPVDHGGPNRASADMSSMVSTVMKVSVFYSDTATMEKARDLSDEGEDLAVRIDDLEHETIYEDLAVSAADVKTSGMEKAKPAELKTEPIEENVPELPREKKNPDELPEVASLMKPENSIRVVYGSPLEAAADPMARLWLTAFDDEGLSEEVRMVVESAVAEHVVRPPDDPGGAVAVVEAVPILSEVRGVDPKVARAVARQAVFRFLKEARDYGDRACEVRKPPDSEEVTVEVPPLRDKVSEYDEERLLQHVDRVKELMIVTARSGERLCFWMRTYYDNNSQRIWMELWTRTGRSKTLSARRRRRRHPGKAVTFAFSSLYKPYAEVIDDLELFPERDKEASHYVEVVRCERPARTPLQKTGLVDVVTVNLPNGFGVYDDEDAEASTNTI</sequence>
<dbReference type="KEGG" id="psoj:PHYSODRAFT_247089"/>
<feature type="region of interest" description="Disordered" evidence="1">
    <location>
        <begin position="101"/>
        <end position="140"/>
    </location>
</feature>
<accession>G4YM11</accession>
<reference evidence="2 3" key="1">
    <citation type="journal article" date="2006" name="Science">
        <title>Phytophthora genome sequences uncover evolutionary origins and mechanisms of pathogenesis.</title>
        <authorList>
            <person name="Tyler B.M."/>
            <person name="Tripathy S."/>
            <person name="Zhang X."/>
            <person name="Dehal P."/>
            <person name="Jiang R.H."/>
            <person name="Aerts A."/>
            <person name="Arredondo F.D."/>
            <person name="Baxter L."/>
            <person name="Bensasson D."/>
            <person name="Beynon J.L."/>
            <person name="Chapman J."/>
            <person name="Damasceno C.M."/>
            <person name="Dorrance A.E."/>
            <person name="Dou D."/>
            <person name="Dickerman A.W."/>
            <person name="Dubchak I.L."/>
            <person name="Garbelotto M."/>
            <person name="Gijzen M."/>
            <person name="Gordon S.G."/>
            <person name="Govers F."/>
            <person name="Grunwald N.J."/>
            <person name="Huang W."/>
            <person name="Ivors K.L."/>
            <person name="Jones R.W."/>
            <person name="Kamoun S."/>
            <person name="Krampis K."/>
            <person name="Lamour K.H."/>
            <person name="Lee M.K."/>
            <person name="McDonald W.H."/>
            <person name="Medina M."/>
            <person name="Meijer H.J."/>
            <person name="Nordberg E.K."/>
            <person name="Maclean D.J."/>
            <person name="Ospina-Giraldo M.D."/>
            <person name="Morris P.F."/>
            <person name="Phuntumart V."/>
            <person name="Putnam N.H."/>
            <person name="Rash S."/>
            <person name="Rose J.K."/>
            <person name="Sakihama Y."/>
            <person name="Salamov A.A."/>
            <person name="Savidor A."/>
            <person name="Scheuring C.F."/>
            <person name="Smith B.M."/>
            <person name="Sobral B.W."/>
            <person name="Terry A."/>
            <person name="Torto-Alalibo T.A."/>
            <person name="Win J."/>
            <person name="Xu Z."/>
            <person name="Zhang H."/>
            <person name="Grigoriev I.V."/>
            <person name="Rokhsar D.S."/>
            <person name="Boore J.L."/>
        </authorList>
    </citation>
    <scope>NUCLEOTIDE SEQUENCE [LARGE SCALE GENOMIC DNA]</scope>
    <source>
        <strain evidence="2 3">P6497</strain>
    </source>
</reference>
<dbReference type="EMBL" id="JH159151">
    <property type="protein sequence ID" value="EGZ27541.1"/>
    <property type="molecule type" value="Genomic_DNA"/>
</dbReference>
<feature type="region of interest" description="Disordered" evidence="1">
    <location>
        <begin position="28"/>
        <end position="56"/>
    </location>
</feature>
<evidence type="ECO:0000313" key="3">
    <source>
        <dbReference type="Proteomes" id="UP000002640"/>
    </source>
</evidence>
<dbReference type="GeneID" id="20637681"/>
<evidence type="ECO:0000313" key="2">
    <source>
        <dbReference type="EMBL" id="EGZ27541.1"/>
    </source>
</evidence>
<evidence type="ECO:0000256" key="1">
    <source>
        <dbReference type="SAM" id="MobiDB-lite"/>
    </source>
</evidence>
<dbReference type="AlphaFoldDB" id="G4YM11"/>
<dbReference type="Proteomes" id="UP000002640">
    <property type="component" value="Unassembled WGS sequence"/>
</dbReference>
<dbReference type="InParanoid" id="G4YM11"/>
<dbReference type="RefSeq" id="XP_009514816.1">
    <property type="nucleotide sequence ID" value="XM_009516521.1"/>
</dbReference>
<feature type="compositionally biased region" description="Low complexity" evidence="1">
    <location>
        <begin position="110"/>
        <end position="124"/>
    </location>
</feature>
<protein>
    <submittedName>
        <fullName evidence="2">Uncharacterized protein</fullName>
    </submittedName>
</protein>
<proteinExistence type="predicted"/>
<name>G4YM11_PHYSP</name>
<organism evidence="2 3">
    <name type="scientific">Phytophthora sojae (strain P6497)</name>
    <name type="common">Soybean stem and root rot agent</name>
    <name type="synonym">Phytophthora megasperma f. sp. glycines</name>
    <dbReference type="NCBI Taxonomy" id="1094619"/>
    <lineage>
        <taxon>Eukaryota</taxon>
        <taxon>Sar</taxon>
        <taxon>Stramenopiles</taxon>
        <taxon>Oomycota</taxon>
        <taxon>Peronosporomycetes</taxon>
        <taxon>Peronosporales</taxon>
        <taxon>Peronosporaceae</taxon>
        <taxon>Phytophthora</taxon>
    </lineage>
</organism>